<dbReference type="Proteomes" id="UP001373714">
    <property type="component" value="Unassembled WGS sequence"/>
</dbReference>
<dbReference type="AlphaFoldDB" id="A0AAV9UNH7"/>
<organism evidence="2 3">
    <name type="scientific">Orbilia blumenaviensis</name>
    <dbReference type="NCBI Taxonomy" id="1796055"/>
    <lineage>
        <taxon>Eukaryota</taxon>
        <taxon>Fungi</taxon>
        <taxon>Dikarya</taxon>
        <taxon>Ascomycota</taxon>
        <taxon>Pezizomycotina</taxon>
        <taxon>Orbiliomycetes</taxon>
        <taxon>Orbiliales</taxon>
        <taxon>Orbiliaceae</taxon>
        <taxon>Orbilia</taxon>
    </lineage>
</organism>
<dbReference type="InterPro" id="IPR009003">
    <property type="entry name" value="Peptidase_S1_PA"/>
</dbReference>
<evidence type="ECO:0008006" key="4">
    <source>
        <dbReference type="Google" id="ProtNLM"/>
    </source>
</evidence>
<proteinExistence type="predicted"/>
<feature type="compositionally biased region" description="Basic residues" evidence="1">
    <location>
        <begin position="1"/>
        <end position="15"/>
    </location>
</feature>
<name>A0AAV9UNH7_9PEZI</name>
<dbReference type="Gene3D" id="2.40.10.10">
    <property type="entry name" value="Trypsin-like serine proteases"/>
    <property type="match status" value="2"/>
</dbReference>
<evidence type="ECO:0000313" key="3">
    <source>
        <dbReference type="Proteomes" id="UP001373714"/>
    </source>
</evidence>
<protein>
    <recommendedName>
        <fullName evidence="4">AT hook domain-containing protein family protein</fullName>
    </recommendedName>
</protein>
<sequence length="341" mass="37186">MATRRITRNQGRRKPGPGSPPAPSSGQELSDTPNPLIRKTLISQPLISFIICFSTLSRKSTRLSKSDSNLLLKKQQLLRTSTAQTLATLEPRLVHLGHNLSATLVFAQPEAGTAFCISPTGLLLTCSHCVSEDPAELEENRVKWLLFACGRVVQSKCIVYDHKRDLALLQIIVAEQEPKSALGAPIDGPEFQETSWTSFPFLAISPDEPKKNVPIVCIGHPGDEDLEASKPGVKTNYDVLHISSGRYRGISEGADVHDNSEIGALMHDCWTYWGHSGAPLIGKRDGLVVGMHSSWDDETGMRRGIAWESILSFLEENGNPHIAGDTAAEILGSEKVPILVE</sequence>
<dbReference type="SUPFAM" id="SSF50494">
    <property type="entry name" value="Trypsin-like serine proteases"/>
    <property type="match status" value="1"/>
</dbReference>
<reference evidence="2 3" key="1">
    <citation type="submission" date="2019-10" db="EMBL/GenBank/DDBJ databases">
        <authorList>
            <person name="Palmer J.M."/>
        </authorList>
    </citation>
    <scope>NUCLEOTIDE SEQUENCE [LARGE SCALE GENOMIC DNA]</scope>
    <source>
        <strain evidence="2 3">TWF730</strain>
    </source>
</reference>
<gene>
    <name evidence="2" type="ORF">TWF730_010247</name>
</gene>
<dbReference type="Pfam" id="PF13365">
    <property type="entry name" value="Trypsin_2"/>
    <property type="match status" value="1"/>
</dbReference>
<evidence type="ECO:0000313" key="2">
    <source>
        <dbReference type="EMBL" id="KAK6345904.1"/>
    </source>
</evidence>
<keyword evidence="3" id="KW-1185">Reference proteome</keyword>
<dbReference type="EMBL" id="JAVHNS010000008">
    <property type="protein sequence ID" value="KAK6345904.1"/>
    <property type="molecule type" value="Genomic_DNA"/>
</dbReference>
<dbReference type="InterPro" id="IPR043504">
    <property type="entry name" value="Peptidase_S1_PA_chymotrypsin"/>
</dbReference>
<accession>A0AAV9UNH7</accession>
<evidence type="ECO:0000256" key="1">
    <source>
        <dbReference type="SAM" id="MobiDB-lite"/>
    </source>
</evidence>
<feature type="region of interest" description="Disordered" evidence="1">
    <location>
        <begin position="1"/>
        <end position="33"/>
    </location>
</feature>
<comment type="caution">
    <text evidence="2">The sequence shown here is derived from an EMBL/GenBank/DDBJ whole genome shotgun (WGS) entry which is preliminary data.</text>
</comment>